<keyword evidence="3" id="KW-1185">Reference proteome</keyword>
<dbReference type="EMBL" id="BTSX01000002">
    <property type="protein sequence ID" value="GMS83778.1"/>
    <property type="molecule type" value="Genomic_DNA"/>
</dbReference>
<organism evidence="2 3">
    <name type="scientific">Pristionchus entomophagus</name>
    <dbReference type="NCBI Taxonomy" id="358040"/>
    <lineage>
        <taxon>Eukaryota</taxon>
        <taxon>Metazoa</taxon>
        <taxon>Ecdysozoa</taxon>
        <taxon>Nematoda</taxon>
        <taxon>Chromadorea</taxon>
        <taxon>Rhabditida</taxon>
        <taxon>Rhabditina</taxon>
        <taxon>Diplogasteromorpha</taxon>
        <taxon>Diplogasteroidea</taxon>
        <taxon>Neodiplogasteridae</taxon>
        <taxon>Pristionchus</taxon>
    </lineage>
</organism>
<feature type="non-terminal residue" evidence="2">
    <location>
        <position position="1"/>
    </location>
</feature>
<keyword evidence="1" id="KW-0732">Signal</keyword>
<comment type="caution">
    <text evidence="2">The sequence shown here is derived from an EMBL/GenBank/DDBJ whole genome shotgun (WGS) entry which is preliminary data.</text>
</comment>
<dbReference type="Proteomes" id="UP001432027">
    <property type="component" value="Unassembled WGS sequence"/>
</dbReference>
<reference evidence="2" key="1">
    <citation type="submission" date="2023-10" db="EMBL/GenBank/DDBJ databases">
        <title>Genome assembly of Pristionchus species.</title>
        <authorList>
            <person name="Yoshida K."/>
            <person name="Sommer R.J."/>
        </authorList>
    </citation>
    <scope>NUCLEOTIDE SEQUENCE</scope>
    <source>
        <strain evidence="2">RS0144</strain>
    </source>
</reference>
<feature type="signal peptide" evidence="1">
    <location>
        <begin position="1"/>
        <end position="20"/>
    </location>
</feature>
<proteinExistence type="predicted"/>
<sequence length="109" mass="13202">LLHYLLLFIIQLLQFFLLNSLEVFDQARNRFEVGRRTRENLQDQNLWERVKPNKFLVKKEDFFIFEYIDVVSLLNVANGNIRQLMETRDFLDLEDVGSNEFLVLHYLIH</sequence>
<gene>
    <name evidence="2" type="ORF">PENTCL1PPCAC_5953</name>
</gene>
<feature type="chain" id="PRO_5043540249" evidence="1">
    <location>
        <begin position="21"/>
        <end position="109"/>
    </location>
</feature>
<name>A0AAV5SL29_9BILA</name>
<evidence type="ECO:0000313" key="2">
    <source>
        <dbReference type="EMBL" id="GMS83778.1"/>
    </source>
</evidence>
<dbReference type="AlphaFoldDB" id="A0AAV5SL29"/>
<protein>
    <submittedName>
        <fullName evidence="2">Uncharacterized protein</fullName>
    </submittedName>
</protein>
<accession>A0AAV5SL29</accession>
<evidence type="ECO:0000313" key="3">
    <source>
        <dbReference type="Proteomes" id="UP001432027"/>
    </source>
</evidence>
<evidence type="ECO:0000256" key="1">
    <source>
        <dbReference type="SAM" id="SignalP"/>
    </source>
</evidence>